<dbReference type="GO" id="GO:0005524">
    <property type="term" value="F:ATP binding"/>
    <property type="evidence" value="ECO:0007669"/>
    <property type="project" value="UniProtKB-KW"/>
</dbReference>
<evidence type="ECO:0000256" key="5">
    <source>
        <dbReference type="ARBA" id="ARBA00022741"/>
    </source>
</evidence>
<dbReference type="PROSITE" id="PS50929">
    <property type="entry name" value="ABC_TM1F"/>
    <property type="match status" value="1"/>
</dbReference>
<feature type="transmembrane region" description="Helical" evidence="9">
    <location>
        <begin position="12"/>
        <end position="43"/>
    </location>
</feature>
<dbReference type="SUPFAM" id="SSF52540">
    <property type="entry name" value="P-loop containing nucleoside triphosphate hydrolases"/>
    <property type="match status" value="1"/>
</dbReference>
<keyword evidence="6" id="KW-0067">ATP-binding</keyword>
<evidence type="ECO:0000256" key="4">
    <source>
        <dbReference type="ARBA" id="ARBA00022692"/>
    </source>
</evidence>
<evidence type="ECO:0000256" key="7">
    <source>
        <dbReference type="ARBA" id="ARBA00022989"/>
    </source>
</evidence>
<dbReference type="InterPro" id="IPR014223">
    <property type="entry name" value="ABC_CydC/D"/>
</dbReference>
<evidence type="ECO:0000256" key="9">
    <source>
        <dbReference type="SAM" id="Phobius"/>
    </source>
</evidence>
<dbReference type="RefSeq" id="WP_034423330.1">
    <property type="nucleotide sequence ID" value="NZ_CP045798.1"/>
</dbReference>
<evidence type="ECO:0000259" key="10">
    <source>
        <dbReference type="PROSITE" id="PS50893"/>
    </source>
</evidence>
<dbReference type="EMBL" id="CP045798">
    <property type="protein sequence ID" value="QNB45127.1"/>
    <property type="molecule type" value="Genomic_DNA"/>
</dbReference>
<dbReference type="Pfam" id="PF00005">
    <property type="entry name" value="ABC_tran"/>
    <property type="match status" value="1"/>
</dbReference>
<dbReference type="GO" id="GO:0045454">
    <property type="term" value="P:cell redox homeostasis"/>
    <property type="evidence" value="ECO:0007669"/>
    <property type="project" value="InterPro"/>
</dbReference>
<feature type="domain" description="ABC transmembrane type-1" evidence="11">
    <location>
        <begin position="19"/>
        <end position="302"/>
    </location>
</feature>
<feature type="transmembrane region" description="Helical" evidence="9">
    <location>
        <begin position="245"/>
        <end position="267"/>
    </location>
</feature>
<evidence type="ECO:0000256" key="1">
    <source>
        <dbReference type="ARBA" id="ARBA00004651"/>
    </source>
</evidence>
<protein>
    <submittedName>
        <fullName evidence="12">Thiol reductant ABC exporter subunit CydC</fullName>
    </submittedName>
</protein>
<evidence type="ECO:0000259" key="11">
    <source>
        <dbReference type="PROSITE" id="PS50929"/>
    </source>
</evidence>
<proteinExistence type="predicted"/>
<dbReference type="CDD" id="cd18585">
    <property type="entry name" value="ABC_6TM_CydC"/>
    <property type="match status" value="1"/>
</dbReference>
<dbReference type="GO" id="GO:0016887">
    <property type="term" value="F:ATP hydrolysis activity"/>
    <property type="evidence" value="ECO:0007669"/>
    <property type="project" value="InterPro"/>
</dbReference>
<dbReference type="Pfam" id="PF00664">
    <property type="entry name" value="ABC_membrane"/>
    <property type="match status" value="1"/>
</dbReference>
<dbReference type="InterPro" id="IPR039421">
    <property type="entry name" value="Type_1_exporter"/>
</dbReference>
<keyword evidence="5" id="KW-0547">Nucleotide-binding</keyword>
<feature type="transmembrane region" description="Helical" evidence="9">
    <location>
        <begin position="55"/>
        <end position="72"/>
    </location>
</feature>
<dbReference type="FunFam" id="3.40.50.300:FF:000221">
    <property type="entry name" value="Multidrug ABC transporter ATP-binding protein"/>
    <property type="match status" value="1"/>
</dbReference>
<dbReference type="OrthoDB" id="9771903at2"/>
<dbReference type="SUPFAM" id="SSF90123">
    <property type="entry name" value="ABC transporter transmembrane region"/>
    <property type="match status" value="1"/>
</dbReference>
<dbReference type="GO" id="GO:0015421">
    <property type="term" value="F:ABC-type oligopeptide transporter activity"/>
    <property type="evidence" value="ECO:0007669"/>
    <property type="project" value="TreeGrafter"/>
</dbReference>
<name>A0A7G6DZ73_THEFR</name>
<gene>
    <name evidence="12" type="primary">cydC</name>
    <name evidence="12" type="ORF">BR63_01595</name>
</gene>
<organism evidence="12 13">
    <name type="scientific">Thermanaerosceptrum fracticalcis</name>
    <dbReference type="NCBI Taxonomy" id="1712410"/>
    <lineage>
        <taxon>Bacteria</taxon>
        <taxon>Bacillati</taxon>
        <taxon>Bacillota</taxon>
        <taxon>Clostridia</taxon>
        <taxon>Eubacteriales</taxon>
        <taxon>Peptococcaceae</taxon>
        <taxon>Thermanaerosceptrum</taxon>
    </lineage>
</organism>
<dbReference type="KEGG" id="tfr:BR63_01595"/>
<feature type="transmembrane region" description="Helical" evidence="9">
    <location>
        <begin position="273"/>
        <end position="297"/>
    </location>
</feature>
<feature type="transmembrane region" description="Helical" evidence="9">
    <location>
        <begin position="158"/>
        <end position="177"/>
    </location>
</feature>
<dbReference type="InterPro" id="IPR036640">
    <property type="entry name" value="ABC1_TM_sf"/>
</dbReference>
<dbReference type="GO" id="GO:0005886">
    <property type="term" value="C:plasma membrane"/>
    <property type="evidence" value="ECO:0007669"/>
    <property type="project" value="UniProtKB-SubCell"/>
</dbReference>
<evidence type="ECO:0000313" key="13">
    <source>
        <dbReference type="Proteomes" id="UP000515847"/>
    </source>
</evidence>
<keyword evidence="4 9" id="KW-0812">Transmembrane</keyword>
<dbReference type="PANTHER" id="PTHR43394">
    <property type="entry name" value="ATP-DEPENDENT PERMEASE MDL1, MITOCHONDRIAL"/>
    <property type="match status" value="1"/>
</dbReference>
<evidence type="ECO:0000256" key="2">
    <source>
        <dbReference type="ARBA" id="ARBA00022448"/>
    </source>
</evidence>
<keyword evidence="2" id="KW-0813">Transport</keyword>
<feature type="domain" description="ABC transporter" evidence="10">
    <location>
        <begin position="335"/>
        <end position="570"/>
    </location>
</feature>
<dbReference type="PROSITE" id="PS50893">
    <property type="entry name" value="ABC_TRANSPORTER_2"/>
    <property type="match status" value="1"/>
</dbReference>
<dbReference type="InterPro" id="IPR017871">
    <property type="entry name" value="ABC_transporter-like_CS"/>
</dbReference>
<reference evidence="12 13" key="1">
    <citation type="journal article" date="2019" name="Front. Microbiol.">
        <title>Thermoanaerosceptrum fracticalcis gen. nov. sp. nov., a Novel Fumarate-Fermenting Microorganism From a Deep Fractured Carbonate Aquifer of the US Great Basin.</title>
        <authorList>
            <person name="Hamilton-Brehm S.D."/>
            <person name="Stewart L.E."/>
            <person name="Zavarin M."/>
            <person name="Caldwell M."/>
            <person name="Lawson P.A."/>
            <person name="Onstott T.C."/>
            <person name="Grzymski J."/>
            <person name="Neveux I."/>
            <person name="Lollar B.S."/>
            <person name="Russell C.E."/>
            <person name="Moser D.P."/>
        </authorList>
    </citation>
    <scope>NUCLEOTIDE SEQUENCE [LARGE SCALE GENOMIC DNA]</scope>
    <source>
        <strain evidence="12 13">DRI-13</strain>
    </source>
</reference>
<accession>A0A7G6DZ73</accession>
<keyword evidence="8 9" id="KW-0472">Membrane</keyword>
<keyword evidence="7 9" id="KW-1133">Transmembrane helix</keyword>
<evidence type="ECO:0000313" key="12">
    <source>
        <dbReference type="EMBL" id="QNB45127.1"/>
    </source>
</evidence>
<dbReference type="Proteomes" id="UP000515847">
    <property type="component" value="Chromosome"/>
</dbReference>
<dbReference type="Gene3D" id="3.40.50.300">
    <property type="entry name" value="P-loop containing nucleotide triphosphate hydrolases"/>
    <property type="match status" value="1"/>
</dbReference>
<dbReference type="InterPro" id="IPR003593">
    <property type="entry name" value="AAA+_ATPase"/>
</dbReference>
<dbReference type="InterPro" id="IPR027417">
    <property type="entry name" value="P-loop_NTPase"/>
</dbReference>
<dbReference type="PANTHER" id="PTHR43394:SF1">
    <property type="entry name" value="ATP-BINDING CASSETTE SUB-FAMILY B MEMBER 10, MITOCHONDRIAL"/>
    <property type="match status" value="1"/>
</dbReference>
<sequence length="579" mass="64637">MRIFLRLWRLLAPYRGFIFLATILGALTVGSNIGLLAVSALLISRAALHPPILDLMTLIVGVRFFGISRAVFRYLERYFTHDVTFRILSQIRVWFYRKLEPLAPAHLMDYGSGELLSRIVGDVDTLKFFYLRVLAPPLVAFMVLLGVFLFLAWFHLQAALVVLFFFLLAAVGIPLGIRSLSRGIGRRMVEVKGALNVLLVDSIRGMTEITAFGQGWRQQVKIEGLSRELIGLQGRVAGFTGLSGALVMLTMNLALWCVLVLTIPLVAGGKLDGIYLAMLALGAMGSFEAVLPLPLVYQHMEESMEAARRLFEITDTKPVVQDRAGHWLIPHRYDLEVKGLRFRYRENDSWVLDGLDFVLPQGGRLAIVGPSGAGKSTFVHLLLRFWEYEEGSITLGNHEIRAYSPETLRQLMGVVTQQTHIFNATIGENLLLAKPGASPEELVDAIRKAQLYDFIQSLPHGYDTYVGEEGLKLSGGQRQRLAIARVLLKNAPILILDEATVGLDPVTEKEVMGTIYGLMEGRTTLVITHRLTGLEVMDQILFLEGGKVVEQGTHETLLAQKGLYYKMWELQHQVLVEKT</sequence>
<dbReference type="Gene3D" id="1.20.1560.10">
    <property type="entry name" value="ABC transporter type 1, transmembrane domain"/>
    <property type="match status" value="1"/>
</dbReference>
<dbReference type="InterPro" id="IPR003439">
    <property type="entry name" value="ABC_transporter-like_ATP-bd"/>
</dbReference>
<keyword evidence="3" id="KW-1003">Cell membrane</keyword>
<dbReference type="NCBIfam" id="TIGR02868">
    <property type="entry name" value="CydC"/>
    <property type="match status" value="1"/>
</dbReference>
<evidence type="ECO:0000256" key="6">
    <source>
        <dbReference type="ARBA" id="ARBA00022840"/>
    </source>
</evidence>
<evidence type="ECO:0000256" key="8">
    <source>
        <dbReference type="ARBA" id="ARBA00023136"/>
    </source>
</evidence>
<comment type="subcellular location">
    <subcellularLocation>
        <location evidence="1">Cell membrane</location>
        <topology evidence="1">Multi-pass membrane protein</topology>
    </subcellularLocation>
</comment>
<dbReference type="AlphaFoldDB" id="A0A7G6DZ73"/>
<dbReference type="PROSITE" id="PS00211">
    <property type="entry name" value="ABC_TRANSPORTER_1"/>
    <property type="match status" value="1"/>
</dbReference>
<evidence type="ECO:0000256" key="3">
    <source>
        <dbReference type="ARBA" id="ARBA00022475"/>
    </source>
</evidence>
<feature type="transmembrane region" description="Helical" evidence="9">
    <location>
        <begin position="129"/>
        <end position="152"/>
    </location>
</feature>
<dbReference type="SMART" id="SM00382">
    <property type="entry name" value="AAA"/>
    <property type="match status" value="1"/>
</dbReference>
<keyword evidence="13" id="KW-1185">Reference proteome</keyword>
<dbReference type="InterPro" id="IPR011527">
    <property type="entry name" value="ABC1_TM_dom"/>
</dbReference>
<dbReference type="GO" id="GO:0034775">
    <property type="term" value="P:glutathione transmembrane transport"/>
    <property type="evidence" value="ECO:0007669"/>
    <property type="project" value="InterPro"/>
</dbReference>